<dbReference type="RefSeq" id="WP_012519053.1">
    <property type="nucleotide sequence ID" value="NC_011138.3"/>
</dbReference>
<dbReference type="PROSITE" id="PS51257">
    <property type="entry name" value="PROKAR_LIPOPROTEIN"/>
    <property type="match status" value="1"/>
</dbReference>
<reference evidence="2 3" key="2">
    <citation type="journal article" date="2015" name="Antonie Van Leeuwenhoek">
        <title>Ecophysiological diversity of a novel member of the genus Alteromonas, and description of Alteromonas mediterranea sp. nov.</title>
        <authorList>
            <person name="Ivanova E.P."/>
            <person name="Lopez-Perez M."/>
            <person name="Zabalos M."/>
            <person name="Nguyen S.H."/>
            <person name="Webb H.K."/>
            <person name="Ryan J."/>
            <person name="Lagutin K."/>
            <person name="Vyssotski M."/>
            <person name="Crawford R.J."/>
            <person name="Rodriguez-Valera F."/>
        </authorList>
    </citation>
    <scope>NUCLEOTIDE SEQUENCE [LARGE SCALE GENOMIC DNA]</scope>
    <source>
        <strain evidence="3">DSM 17117 / CIP 110805 / LMG 28347 / Deep ecotype</strain>
    </source>
</reference>
<organism evidence="2 3">
    <name type="scientific">Alteromonas mediterranea (strain DSM 17117 / CIP 110805 / LMG 28347 / Deep ecotype)</name>
    <dbReference type="NCBI Taxonomy" id="1774373"/>
    <lineage>
        <taxon>Bacteria</taxon>
        <taxon>Pseudomonadati</taxon>
        <taxon>Pseudomonadota</taxon>
        <taxon>Gammaproteobacteria</taxon>
        <taxon>Alteromonadales</taxon>
        <taxon>Alteromonadaceae</taxon>
        <taxon>Alteromonas/Salinimonas group</taxon>
        <taxon>Alteromonas</taxon>
    </lineage>
</organism>
<dbReference type="Proteomes" id="UP000001870">
    <property type="component" value="Chromosome"/>
</dbReference>
<dbReference type="PANTHER" id="PTHR12558:SF13">
    <property type="entry name" value="CELL DIVISION CYCLE PROTEIN 27 HOMOLOG"/>
    <property type="match status" value="1"/>
</dbReference>
<sequence length="918" mass="102117">MSKIISNRYGTSNSKLMCAVILSSSMVLSGCGEVSKEERLAIADAASESEKYDDALIQLRSIVLSEPTDMASREKLAKVYFNIGNLSGVIKELELVEESVSLKDSESIGMLLMSYLFIGRYEDAILFYQRSTEAKKHDEAAIVAYVAAIKNGSRAQAETARVKRALSNTKSDLFLAVSNYVNKNFAKSKSYIEKVEAPFFLFPLLTDLKAQLAMKSGENEKAVAHMTELLDIWPNIAIVQITSAHAFALNGEYDKAFNIINSVSSEARSPWLDKISAEIYLRKNENESALKAAEEAIDKGLSIEDNFIIAGTAAFKLGRNETAYEYLKKAYAKNPQNAYTMRLLSGVSIELGYVDESIELMKAADFSNADNVAFIANTSEYLSQVGKNQEAGELIKEVHSRNPANASLLYKLIAHNIDNENLDSFELDIKRLENLGGPSLQLLAVKLKKLIKDGQYEQAIALTEENRTNVPPEESEILSLLYSTVQVNNKQYQKALDEIEKIEDNENSDLLNLKMLSAYGAGQIDLATDAAQRLVELNQNSASVLQLLQMLEENNNLDTESALRRWKAKSDSPALYDAGLMYLYIYKGEPNRAFQIAQSNEVALSYIENRLWLNTLIEIGEKAEILSYTNKLLTQEDVGENPKIFADIIAFYLRNSFNQEALSASESALNTFPDEVSFKIAKLESLINLGALERAEVAINSLKNNDVPKWLVTHFEGLVSLRSGDVKSAKSQLEQALLINPSVPTALLVAQLNKESEPLTGLNALESVFIDSNNEKDLHILAEYAASVGFLDRALAYYDQIVYNFPESHIALNNKANILIEKEKFTEAIELAENAYNIRQNPAYLDTKGWAEYKAGQVDRAVSTFKLLLESQPRYEAAAVHLAEIYLAQGDRASASKLKQAFQSSENSRFKSSWEVID</sequence>
<dbReference type="InterPro" id="IPR019734">
    <property type="entry name" value="TPR_rpt"/>
</dbReference>
<dbReference type="InterPro" id="IPR011990">
    <property type="entry name" value="TPR-like_helical_dom_sf"/>
</dbReference>
<dbReference type="Pfam" id="PF13432">
    <property type="entry name" value="TPR_16"/>
    <property type="match status" value="2"/>
</dbReference>
<evidence type="ECO:0000256" key="1">
    <source>
        <dbReference type="PROSITE-ProRule" id="PRU00339"/>
    </source>
</evidence>
<evidence type="ECO:0000313" key="2">
    <source>
        <dbReference type="EMBL" id="AEA98761.1"/>
    </source>
</evidence>
<proteinExistence type="predicted"/>
<dbReference type="Gene3D" id="1.25.40.10">
    <property type="entry name" value="Tetratricopeptide repeat domain"/>
    <property type="match status" value="5"/>
</dbReference>
<protein>
    <recommendedName>
        <fullName evidence="4">PEP-CTERM system TPR-repeat protein PrsT</fullName>
    </recommendedName>
</protein>
<dbReference type="AlphaFoldDB" id="F2G8Q1"/>
<dbReference type="EMBL" id="CP001103">
    <property type="protein sequence ID" value="AEA98761.1"/>
    <property type="molecule type" value="Genomic_DNA"/>
</dbReference>
<evidence type="ECO:0008006" key="4">
    <source>
        <dbReference type="Google" id="ProtNLM"/>
    </source>
</evidence>
<keyword evidence="3" id="KW-1185">Reference proteome</keyword>
<dbReference type="SUPFAM" id="SSF48452">
    <property type="entry name" value="TPR-like"/>
    <property type="match status" value="4"/>
</dbReference>
<dbReference type="PROSITE" id="PS50005">
    <property type="entry name" value="TPR"/>
    <property type="match status" value="1"/>
</dbReference>
<evidence type="ECO:0000313" key="3">
    <source>
        <dbReference type="Proteomes" id="UP000001870"/>
    </source>
</evidence>
<dbReference type="PANTHER" id="PTHR12558">
    <property type="entry name" value="CELL DIVISION CYCLE 16,23,27"/>
    <property type="match status" value="1"/>
</dbReference>
<reference evidence="2 3" key="1">
    <citation type="journal article" date="2008" name="ISME J.">
        <title>Comparative genomics of two ecotypes of the marine planktonic copiotroph Alteromonas macleodii suggests alternative lifestyles associated with different kinds of particulate organic matter.</title>
        <authorList>
            <person name="Ivars-Martinez E."/>
            <person name="Martin-Cuadrado A.B."/>
            <person name="D'Auria G."/>
            <person name="Mira A."/>
            <person name="Ferriera S."/>
            <person name="Johnson J."/>
            <person name="Friedman R."/>
            <person name="Rodriguez-Valera F."/>
        </authorList>
    </citation>
    <scope>NUCLEOTIDE SEQUENCE [LARGE SCALE GENOMIC DNA]</scope>
    <source>
        <strain evidence="3">DSM 17117 / CIP 110805 / LMG 28347 / Deep ecotype</strain>
    </source>
</reference>
<keyword evidence="1" id="KW-0802">TPR repeat</keyword>
<feature type="repeat" description="TPR" evidence="1">
    <location>
        <begin position="304"/>
        <end position="337"/>
    </location>
</feature>
<dbReference type="SMART" id="SM00028">
    <property type="entry name" value="TPR"/>
    <property type="match status" value="7"/>
</dbReference>
<dbReference type="HOGENOM" id="CLU_317286_0_0_6"/>
<accession>F2G8Q1</accession>
<name>F2G8Q1_ALTMD</name>
<dbReference type="KEGG" id="amc:MADE_1013135"/>
<gene>
    <name evidence="2" type="ordered locus">MADE_1013135</name>
</gene>